<organism evidence="1 2">
    <name type="scientific">Populus alba x Populus x berolinensis</name>
    <dbReference type="NCBI Taxonomy" id="444605"/>
    <lineage>
        <taxon>Eukaryota</taxon>
        <taxon>Viridiplantae</taxon>
        <taxon>Streptophyta</taxon>
        <taxon>Embryophyta</taxon>
        <taxon>Tracheophyta</taxon>
        <taxon>Spermatophyta</taxon>
        <taxon>Magnoliopsida</taxon>
        <taxon>eudicotyledons</taxon>
        <taxon>Gunneridae</taxon>
        <taxon>Pentapetalae</taxon>
        <taxon>rosids</taxon>
        <taxon>fabids</taxon>
        <taxon>Malpighiales</taxon>
        <taxon>Salicaceae</taxon>
        <taxon>Saliceae</taxon>
        <taxon>Populus</taxon>
    </lineage>
</organism>
<evidence type="ECO:0000313" key="2">
    <source>
        <dbReference type="Proteomes" id="UP001164929"/>
    </source>
</evidence>
<evidence type="ECO:0000313" key="1">
    <source>
        <dbReference type="EMBL" id="KAJ7005642.1"/>
    </source>
</evidence>
<protein>
    <submittedName>
        <fullName evidence="1">Uncharacterized protein</fullName>
    </submittedName>
</protein>
<proteinExistence type="predicted"/>
<comment type="caution">
    <text evidence="1">The sequence shown here is derived from an EMBL/GenBank/DDBJ whole genome shotgun (WGS) entry which is preliminary data.</text>
</comment>
<keyword evidence="2" id="KW-1185">Reference proteome</keyword>
<gene>
    <name evidence="1" type="ORF">NC653_005072</name>
</gene>
<dbReference type="EMBL" id="JAQIZT010000002">
    <property type="protein sequence ID" value="KAJ7005642.1"/>
    <property type="molecule type" value="Genomic_DNA"/>
</dbReference>
<dbReference type="Proteomes" id="UP001164929">
    <property type="component" value="Chromosome 2"/>
</dbReference>
<sequence length="104" mass="12076">MALPFDVEFFLMDMRFEHDRSERLHKQEYEALHHDLISDIPCSSSEMYYSSSSPELHLRLLTQKSGFYSKAKKALAQMKYKPLESTAEACLKRKQAKSDNLAAE</sequence>
<dbReference type="AlphaFoldDB" id="A0AAD6RBF0"/>
<accession>A0AAD6RBF0</accession>
<name>A0AAD6RBF0_9ROSI</name>
<reference evidence="1" key="1">
    <citation type="journal article" date="2023" name="Mol. Ecol. Resour.">
        <title>Chromosome-level genome assembly of a triploid poplar Populus alba 'Berolinensis'.</title>
        <authorList>
            <person name="Chen S."/>
            <person name="Yu Y."/>
            <person name="Wang X."/>
            <person name="Wang S."/>
            <person name="Zhang T."/>
            <person name="Zhou Y."/>
            <person name="He R."/>
            <person name="Meng N."/>
            <person name="Wang Y."/>
            <person name="Liu W."/>
            <person name="Liu Z."/>
            <person name="Liu J."/>
            <person name="Guo Q."/>
            <person name="Huang H."/>
            <person name="Sederoff R.R."/>
            <person name="Wang G."/>
            <person name="Qu G."/>
            <person name="Chen S."/>
        </authorList>
    </citation>
    <scope>NUCLEOTIDE SEQUENCE</scope>
    <source>
        <strain evidence="1">SC-2020</strain>
    </source>
</reference>